<keyword evidence="1" id="KW-0732">Signal</keyword>
<evidence type="ECO:0008006" key="4">
    <source>
        <dbReference type="Google" id="ProtNLM"/>
    </source>
</evidence>
<reference evidence="2 3" key="1">
    <citation type="journal article" date="2016" name="Nat. Commun.">
        <title>Extremotolerant tardigrade genome and improved radiotolerance of human cultured cells by tardigrade-unique protein.</title>
        <authorList>
            <person name="Hashimoto T."/>
            <person name="Horikawa D.D."/>
            <person name="Saito Y."/>
            <person name="Kuwahara H."/>
            <person name="Kozuka-Hata H."/>
            <person name="Shin-I T."/>
            <person name="Minakuchi Y."/>
            <person name="Ohishi K."/>
            <person name="Motoyama A."/>
            <person name="Aizu T."/>
            <person name="Enomoto A."/>
            <person name="Kondo K."/>
            <person name="Tanaka S."/>
            <person name="Hara Y."/>
            <person name="Koshikawa S."/>
            <person name="Sagara H."/>
            <person name="Miura T."/>
            <person name="Yokobori S."/>
            <person name="Miyagawa K."/>
            <person name="Suzuki Y."/>
            <person name="Kubo T."/>
            <person name="Oyama M."/>
            <person name="Kohara Y."/>
            <person name="Fujiyama A."/>
            <person name="Arakawa K."/>
            <person name="Katayama T."/>
            <person name="Toyoda A."/>
            <person name="Kunieda T."/>
        </authorList>
    </citation>
    <scope>NUCLEOTIDE SEQUENCE [LARGE SCALE GENOMIC DNA]</scope>
    <source>
        <strain evidence="2 3">YOKOZUNA-1</strain>
    </source>
</reference>
<evidence type="ECO:0000313" key="3">
    <source>
        <dbReference type="Proteomes" id="UP000186922"/>
    </source>
</evidence>
<evidence type="ECO:0000256" key="1">
    <source>
        <dbReference type="SAM" id="SignalP"/>
    </source>
</evidence>
<comment type="caution">
    <text evidence="2">The sequence shown here is derived from an EMBL/GenBank/DDBJ whole genome shotgun (WGS) entry which is preliminary data.</text>
</comment>
<organism evidence="2 3">
    <name type="scientific">Ramazzottius varieornatus</name>
    <name type="common">Water bear</name>
    <name type="synonym">Tardigrade</name>
    <dbReference type="NCBI Taxonomy" id="947166"/>
    <lineage>
        <taxon>Eukaryota</taxon>
        <taxon>Metazoa</taxon>
        <taxon>Ecdysozoa</taxon>
        <taxon>Tardigrada</taxon>
        <taxon>Eutardigrada</taxon>
        <taxon>Parachela</taxon>
        <taxon>Hypsibioidea</taxon>
        <taxon>Ramazzottiidae</taxon>
        <taxon>Ramazzottius</taxon>
    </lineage>
</organism>
<name>A0A1D1V4T8_RAMVA</name>
<feature type="signal peptide" evidence="1">
    <location>
        <begin position="1"/>
        <end position="24"/>
    </location>
</feature>
<protein>
    <recommendedName>
        <fullName evidence="4">Secreted protein</fullName>
    </recommendedName>
</protein>
<dbReference type="AlphaFoldDB" id="A0A1D1V4T8"/>
<dbReference type="EMBL" id="BDGG01000002">
    <property type="protein sequence ID" value="GAU93783.1"/>
    <property type="molecule type" value="Genomic_DNA"/>
</dbReference>
<proteinExistence type="predicted"/>
<keyword evidence="3" id="KW-1185">Reference proteome</keyword>
<gene>
    <name evidence="2" type="primary">RvY_05669-1</name>
    <name evidence="2" type="synonym">RvY_05669.1</name>
    <name evidence="2" type="ORF">RvY_05669</name>
</gene>
<feature type="chain" id="PRO_5008898036" description="Secreted protein" evidence="1">
    <location>
        <begin position="25"/>
        <end position="127"/>
    </location>
</feature>
<accession>A0A1D1V4T8</accession>
<dbReference type="Proteomes" id="UP000186922">
    <property type="component" value="Unassembled WGS sequence"/>
</dbReference>
<evidence type="ECO:0000313" key="2">
    <source>
        <dbReference type="EMBL" id="GAU93783.1"/>
    </source>
</evidence>
<sequence length="127" mass="13944">MGNDDTGLPCLLSLLWAAEPAVSAACPLLDWKGTTWLNSELPLALLARTFMYTGVPGVRRTKMSWFSSPGAVSTCHRSSAAYGSAKTEYYSPIILLQVRSFEQKFACPEQPDTRLPGTRECKAHYSP</sequence>